<dbReference type="InterPro" id="IPR050382">
    <property type="entry name" value="MFS_Na/Anion_cotransporter"/>
</dbReference>
<dbReference type="NCBIfam" id="TIGR00893">
    <property type="entry name" value="2A0114"/>
    <property type="match status" value="1"/>
</dbReference>
<evidence type="ECO:0000256" key="5">
    <source>
        <dbReference type="SAM" id="Phobius"/>
    </source>
</evidence>
<dbReference type="InterPro" id="IPR011701">
    <property type="entry name" value="MFS"/>
</dbReference>
<evidence type="ECO:0000259" key="6">
    <source>
        <dbReference type="PROSITE" id="PS50850"/>
    </source>
</evidence>
<dbReference type="Proteomes" id="UP000254875">
    <property type="component" value="Unassembled WGS sequence"/>
</dbReference>
<feature type="domain" description="Major facilitator superfamily (MFS) profile" evidence="6">
    <location>
        <begin position="29"/>
        <end position="436"/>
    </location>
</feature>
<dbReference type="Gene3D" id="1.20.1250.20">
    <property type="entry name" value="MFS general substrate transporter like domains"/>
    <property type="match status" value="2"/>
</dbReference>
<dbReference type="PROSITE" id="PS50850">
    <property type="entry name" value="MFS"/>
    <property type="match status" value="1"/>
</dbReference>
<gene>
    <name evidence="7" type="ORF">DLM46_36960</name>
</gene>
<feature type="transmembrane region" description="Helical" evidence="5">
    <location>
        <begin position="377"/>
        <end position="401"/>
    </location>
</feature>
<feature type="transmembrane region" description="Helical" evidence="5">
    <location>
        <begin position="413"/>
        <end position="433"/>
    </location>
</feature>
<feature type="transmembrane region" description="Helical" evidence="5">
    <location>
        <begin position="292"/>
        <end position="313"/>
    </location>
</feature>
<evidence type="ECO:0000256" key="4">
    <source>
        <dbReference type="ARBA" id="ARBA00023136"/>
    </source>
</evidence>
<dbReference type="EMBL" id="QHKS01000050">
    <property type="protein sequence ID" value="RDJ97620.1"/>
    <property type="molecule type" value="Genomic_DNA"/>
</dbReference>
<dbReference type="RefSeq" id="WP_115109626.1">
    <property type="nucleotide sequence ID" value="NZ_QHKS01000050.1"/>
</dbReference>
<proteinExistence type="predicted"/>
<sequence length="442" mass="48292">MKFQSTSTLSNGQARSALAVKATKKRFVVGFLLFLGIAVNYMDRSNLSLAAPLLGRDLNLSPVQLGLIFSAFGWSYAILQIPGGMLVDRVKPRLLYAILLCGWSVATCLQAIVNGFSTLFGLRVLLGTFEAPSYPTNNRVVTTWFPERERATAIAFYTSGQYVGIAFFMPLLVYIQATFGWRGMLFFTGAAGVVYSVVWFIFYRDPKESKADAAELDYIRQGGGLVDVGEQGGARKGGWADFKHVLKNRNMWGVFIGQFCLSSILWFFLTWFPTYLVKYRGMTTIKMGFMASVPFLAAYVGILCSGFLSDFLLRRGFSVGFARKVPVISGLVLATSIVGANYVQDQTAIILFMSLAFFGNGMASITWAFVSALAPKSLIGLTGGMFNFMGNLSAVAVPIVIGMLVKDGHFESALVFIGSLALIGALSYVFIVGKIERIVLPE</sequence>
<dbReference type="GO" id="GO:0016020">
    <property type="term" value="C:membrane"/>
    <property type="evidence" value="ECO:0007669"/>
    <property type="project" value="UniProtKB-SubCell"/>
</dbReference>
<keyword evidence="2 5" id="KW-0812">Transmembrane</keyword>
<dbReference type="GO" id="GO:0022857">
    <property type="term" value="F:transmembrane transporter activity"/>
    <property type="evidence" value="ECO:0007669"/>
    <property type="project" value="InterPro"/>
</dbReference>
<keyword evidence="3 5" id="KW-1133">Transmembrane helix</keyword>
<evidence type="ECO:0000256" key="2">
    <source>
        <dbReference type="ARBA" id="ARBA00022692"/>
    </source>
</evidence>
<dbReference type="Pfam" id="PF07690">
    <property type="entry name" value="MFS_1"/>
    <property type="match status" value="1"/>
</dbReference>
<dbReference type="CDD" id="cd17319">
    <property type="entry name" value="MFS_ExuT_GudP_like"/>
    <property type="match status" value="1"/>
</dbReference>
<keyword evidence="4 5" id="KW-0472">Membrane</keyword>
<name>A0A370MW47_9BURK</name>
<dbReference type="AlphaFoldDB" id="A0A370MW47"/>
<feature type="transmembrane region" description="Helical" evidence="5">
    <location>
        <begin position="325"/>
        <end position="343"/>
    </location>
</feature>
<comment type="subcellular location">
    <subcellularLocation>
        <location evidence="1">Membrane</location>
        <topology evidence="1">Multi-pass membrane protein</topology>
    </subcellularLocation>
</comment>
<evidence type="ECO:0000313" key="7">
    <source>
        <dbReference type="EMBL" id="RDJ97620.1"/>
    </source>
</evidence>
<dbReference type="PANTHER" id="PTHR11662:SF333">
    <property type="entry name" value="D-GALACTONATE TRANSPORTER"/>
    <property type="match status" value="1"/>
</dbReference>
<evidence type="ECO:0000256" key="3">
    <source>
        <dbReference type="ARBA" id="ARBA00022989"/>
    </source>
</evidence>
<dbReference type="InterPro" id="IPR036259">
    <property type="entry name" value="MFS_trans_sf"/>
</dbReference>
<evidence type="ECO:0000313" key="8">
    <source>
        <dbReference type="Proteomes" id="UP000254875"/>
    </source>
</evidence>
<protein>
    <submittedName>
        <fullName evidence="7">MFS transporter</fullName>
    </submittedName>
</protein>
<accession>A0A370MW47</accession>
<feature type="transmembrane region" description="Helical" evidence="5">
    <location>
        <begin position="94"/>
        <end position="113"/>
    </location>
</feature>
<dbReference type="PIRSF" id="PIRSF002808">
    <property type="entry name" value="Hexose_phosphate_transp"/>
    <property type="match status" value="1"/>
</dbReference>
<feature type="transmembrane region" description="Helical" evidence="5">
    <location>
        <begin position="252"/>
        <end position="272"/>
    </location>
</feature>
<reference evidence="8" key="1">
    <citation type="submission" date="2018-05" db="EMBL/GenBank/DDBJ databases">
        <authorList>
            <person name="Feng T."/>
        </authorList>
    </citation>
    <scope>NUCLEOTIDE SEQUENCE [LARGE SCALE GENOMIC DNA]</scope>
    <source>
        <strain evidence="8">S27</strain>
    </source>
</reference>
<feature type="transmembrane region" description="Helical" evidence="5">
    <location>
        <begin position="179"/>
        <end position="202"/>
    </location>
</feature>
<dbReference type="InterPro" id="IPR020846">
    <property type="entry name" value="MFS_dom"/>
</dbReference>
<feature type="transmembrane region" description="Helical" evidence="5">
    <location>
        <begin position="349"/>
        <end position="370"/>
    </location>
</feature>
<evidence type="ECO:0000256" key="1">
    <source>
        <dbReference type="ARBA" id="ARBA00004141"/>
    </source>
</evidence>
<dbReference type="PANTHER" id="PTHR11662">
    <property type="entry name" value="SOLUTE CARRIER FAMILY 17"/>
    <property type="match status" value="1"/>
</dbReference>
<keyword evidence="8" id="KW-1185">Reference proteome</keyword>
<feature type="transmembrane region" description="Helical" evidence="5">
    <location>
        <begin position="66"/>
        <end position="87"/>
    </location>
</feature>
<comment type="caution">
    <text evidence="7">The sequence shown here is derived from an EMBL/GenBank/DDBJ whole genome shotgun (WGS) entry which is preliminary data.</text>
</comment>
<organism evidence="7 8">
    <name type="scientific">Paraburkholderia lacunae</name>
    <dbReference type="NCBI Taxonomy" id="2211104"/>
    <lineage>
        <taxon>Bacteria</taxon>
        <taxon>Pseudomonadati</taxon>
        <taxon>Pseudomonadota</taxon>
        <taxon>Betaproteobacteria</taxon>
        <taxon>Burkholderiales</taxon>
        <taxon>Burkholderiaceae</taxon>
        <taxon>Paraburkholderia</taxon>
    </lineage>
</organism>
<dbReference type="InterPro" id="IPR000849">
    <property type="entry name" value="Sugar_P_transporter"/>
</dbReference>
<dbReference type="SUPFAM" id="SSF103473">
    <property type="entry name" value="MFS general substrate transporter"/>
    <property type="match status" value="1"/>
</dbReference>
<dbReference type="OrthoDB" id="8596007at2"/>